<dbReference type="EMBL" id="CM004390">
    <property type="protein sequence ID" value="OAY52856.1"/>
    <property type="molecule type" value="Genomic_DNA"/>
</dbReference>
<dbReference type="AlphaFoldDB" id="A0A2C9W1L2"/>
<accession>A0A2C9W1L2</accession>
<reference evidence="1" key="1">
    <citation type="submission" date="2016-02" db="EMBL/GenBank/DDBJ databases">
        <title>WGS assembly of Manihot esculenta.</title>
        <authorList>
            <person name="Bredeson J.V."/>
            <person name="Prochnik S.E."/>
            <person name="Lyons J.B."/>
            <person name="Schmutz J."/>
            <person name="Grimwood J."/>
            <person name="Vrebalov J."/>
            <person name="Bart R.S."/>
            <person name="Amuge T."/>
            <person name="Ferguson M.E."/>
            <person name="Green R."/>
            <person name="Putnam N."/>
            <person name="Stites J."/>
            <person name="Rounsley S."/>
            <person name="Rokhsar D.S."/>
        </authorList>
    </citation>
    <scope>NUCLEOTIDE SEQUENCE [LARGE SCALE GENOMIC DNA]</scope>
    <source>
        <tissue evidence="1">Leaf</tissue>
    </source>
</reference>
<protein>
    <submittedName>
        <fullName evidence="1">Uncharacterized protein</fullName>
    </submittedName>
</protein>
<name>A0A2C9W1L2_MANES</name>
<organism evidence="1">
    <name type="scientific">Manihot esculenta</name>
    <name type="common">Cassava</name>
    <name type="synonym">Jatropha manihot</name>
    <dbReference type="NCBI Taxonomy" id="3983"/>
    <lineage>
        <taxon>Eukaryota</taxon>
        <taxon>Viridiplantae</taxon>
        <taxon>Streptophyta</taxon>
        <taxon>Embryophyta</taxon>
        <taxon>Tracheophyta</taxon>
        <taxon>Spermatophyta</taxon>
        <taxon>Magnoliopsida</taxon>
        <taxon>eudicotyledons</taxon>
        <taxon>Gunneridae</taxon>
        <taxon>Pentapetalae</taxon>
        <taxon>rosids</taxon>
        <taxon>fabids</taxon>
        <taxon>Malpighiales</taxon>
        <taxon>Euphorbiaceae</taxon>
        <taxon>Crotonoideae</taxon>
        <taxon>Manihoteae</taxon>
        <taxon>Manihot</taxon>
    </lineage>
</organism>
<proteinExistence type="predicted"/>
<evidence type="ECO:0000313" key="1">
    <source>
        <dbReference type="EMBL" id="OAY52856.1"/>
    </source>
</evidence>
<sequence length="46" mass="5126">MFFVELTNFACKTIYQPSVLGKMNLLGKIDPCELLIALPHIGLFGE</sequence>
<gene>
    <name evidence="1" type="ORF">MANES_04G116900</name>
</gene>